<dbReference type="InterPro" id="IPR036527">
    <property type="entry name" value="SCP2_sterol-bd_dom_sf"/>
</dbReference>
<keyword evidence="4" id="KW-1185">Reference proteome</keyword>
<evidence type="ECO:0000313" key="3">
    <source>
        <dbReference type="EMBL" id="UZW73368.1"/>
    </source>
</evidence>
<accession>A0A9E8HIJ8</accession>
<evidence type="ECO:0000259" key="2">
    <source>
        <dbReference type="Pfam" id="PF02036"/>
    </source>
</evidence>
<comment type="similarity">
    <text evidence="1">Belongs to the UbiT family.</text>
</comment>
<dbReference type="Proteomes" id="UP001164472">
    <property type="component" value="Chromosome"/>
</dbReference>
<sequence>MFPRPPSPAKLYAQLPRVLAKPLTHVPFMAQRFGMTKVLQQVFKESLESGECEFLRNRWLLVKINDLDLSWYFSLGPNDSILLQPSGRHDVSISGNLNEFILLAARKEDPDTLFFQRRLLIEGDTELGLEVKNLIDALDTNELSNELRFLLSSAGEYVSIFAS</sequence>
<evidence type="ECO:0000256" key="1">
    <source>
        <dbReference type="HAMAP-Rule" id="MF_02231"/>
    </source>
</evidence>
<protein>
    <recommendedName>
        <fullName evidence="1">Ubiquinone biosynthesis accessory factor UbiT</fullName>
    </recommendedName>
</protein>
<dbReference type="Gene3D" id="3.30.1050.10">
    <property type="entry name" value="SCP2 sterol-binding domain"/>
    <property type="match status" value="1"/>
</dbReference>
<organism evidence="3 4">
    <name type="scientific">Alkalimarinus sediminis</name>
    <dbReference type="NCBI Taxonomy" id="1632866"/>
    <lineage>
        <taxon>Bacteria</taxon>
        <taxon>Pseudomonadati</taxon>
        <taxon>Pseudomonadota</taxon>
        <taxon>Gammaproteobacteria</taxon>
        <taxon>Alteromonadales</taxon>
        <taxon>Alteromonadaceae</taxon>
        <taxon>Alkalimarinus</taxon>
    </lineage>
</organism>
<dbReference type="InterPro" id="IPR003033">
    <property type="entry name" value="SCP2_sterol-bd_dom"/>
</dbReference>
<name>A0A9E8HIJ8_9ALTE</name>
<gene>
    <name evidence="1" type="primary">ubiT</name>
    <name evidence="3" type="ORF">NNL22_09910</name>
</gene>
<dbReference type="RefSeq" id="WP_251809510.1">
    <property type="nucleotide sequence ID" value="NZ_CP101527.1"/>
</dbReference>
<proteinExistence type="inferred from homology"/>
<dbReference type="EMBL" id="CP101527">
    <property type="protein sequence ID" value="UZW73368.1"/>
    <property type="molecule type" value="Genomic_DNA"/>
</dbReference>
<dbReference type="SUPFAM" id="SSF55718">
    <property type="entry name" value="SCP-like"/>
    <property type="match status" value="1"/>
</dbReference>
<dbReference type="AlphaFoldDB" id="A0A9E8HIJ8"/>
<keyword evidence="1" id="KW-0831">Ubiquinone biosynthesis</keyword>
<dbReference type="GO" id="GO:0006744">
    <property type="term" value="P:ubiquinone biosynthetic process"/>
    <property type="evidence" value="ECO:0007669"/>
    <property type="project" value="UniProtKB-UniRule"/>
</dbReference>
<dbReference type="Pfam" id="PF02036">
    <property type="entry name" value="SCP2"/>
    <property type="match status" value="1"/>
</dbReference>
<evidence type="ECO:0000313" key="4">
    <source>
        <dbReference type="Proteomes" id="UP001164472"/>
    </source>
</evidence>
<feature type="domain" description="SCP2" evidence="2">
    <location>
        <begin position="39"/>
        <end position="136"/>
    </location>
</feature>
<dbReference type="HAMAP" id="MF_02231">
    <property type="entry name" value="UbiT"/>
    <property type="match status" value="1"/>
</dbReference>
<dbReference type="PIRSF" id="PIRSF025550">
    <property type="entry name" value="UCP025550_lpd_carrier"/>
    <property type="match status" value="1"/>
</dbReference>
<reference evidence="3" key="1">
    <citation type="submission" date="2022-07" db="EMBL/GenBank/DDBJ databases">
        <title>Alkalimarinus sp. nov., isolated from gut of a Alitta virens.</title>
        <authorList>
            <person name="Yang A.I."/>
            <person name="Shin N.-R."/>
        </authorList>
    </citation>
    <scope>NUCLEOTIDE SEQUENCE</scope>
    <source>
        <strain evidence="3">FA028</strain>
    </source>
</reference>
<comment type="function">
    <text evidence="1">Required for O(2)-independent ubiquinone (coenzyme Q) biosynthesis. Likely functions as an accessory factor.</text>
</comment>
<dbReference type="InterPro" id="IPR016830">
    <property type="entry name" value="UbiT"/>
</dbReference>
<comment type="pathway">
    <text evidence="1">Cofactor biosynthesis; ubiquinone biosynthesis.</text>
</comment>
<dbReference type="KEGG" id="asem:NNL22_09910"/>